<keyword evidence="5" id="KW-1185">Reference proteome</keyword>
<protein>
    <submittedName>
        <fullName evidence="3">Uncharacterized protein</fullName>
    </submittedName>
</protein>
<evidence type="ECO:0000313" key="3">
    <source>
        <dbReference type="EMBL" id="CAI4005121.1"/>
    </source>
</evidence>
<keyword evidence="1" id="KW-0812">Transmembrane</keyword>
<dbReference type="OrthoDB" id="408934at2759"/>
<accession>A0A9P1D8D4</accession>
<reference evidence="4 5" key="2">
    <citation type="submission" date="2024-05" db="EMBL/GenBank/DDBJ databases">
        <authorList>
            <person name="Chen Y."/>
            <person name="Shah S."/>
            <person name="Dougan E. K."/>
            <person name="Thang M."/>
            <person name="Chan C."/>
        </authorList>
    </citation>
    <scope>NUCLEOTIDE SEQUENCE [LARGE SCALE GENOMIC DNA]</scope>
</reference>
<dbReference type="EMBL" id="CAMXCT020003562">
    <property type="protein sequence ID" value="CAL1158496.1"/>
    <property type="molecule type" value="Genomic_DNA"/>
</dbReference>
<feature type="chain" id="PRO_5043271227" evidence="2">
    <location>
        <begin position="27"/>
        <end position="1035"/>
    </location>
</feature>
<dbReference type="EMBL" id="CAMXCT010003562">
    <property type="protein sequence ID" value="CAI4005121.1"/>
    <property type="molecule type" value="Genomic_DNA"/>
</dbReference>
<dbReference type="Proteomes" id="UP001152797">
    <property type="component" value="Unassembled WGS sequence"/>
</dbReference>
<keyword evidence="1" id="KW-1133">Transmembrane helix</keyword>
<feature type="transmembrane region" description="Helical" evidence="1">
    <location>
        <begin position="744"/>
        <end position="764"/>
    </location>
</feature>
<gene>
    <name evidence="3" type="ORF">C1SCF055_LOCUS30874</name>
</gene>
<feature type="signal peptide" evidence="2">
    <location>
        <begin position="1"/>
        <end position="26"/>
    </location>
</feature>
<sequence length="1035" mass="112550">MEFRLLGATAWARVLLSLLVIPKVPAYDFQYFLPQEFLSDLPLREGSFGAEVIQYLLMANPQDLHHEKVDSGWFYDVFADSDFNSPTYRSRRNVCVRVPVGSNPRGAPHMCEHENAQAPQAEILKAAGGEEIGRFMLSAEFEFSAPGHLKIESKTCCIVCWTDKVCDDDVTITGVLRVQSLVHVRNAQGSLQLQPETTVSWPAAPRVDGCDPDCLVRLFANWHSDLSDGVKDALQKYVEQNLQQGHVLPQTMSLHPELNLTYQLKDLQFVHSSTPSNQSYVIAHATCTVDARAANGSVQAFPDAAASWTGKHNALPMDDPWRRAVGTGSEQLVLLGGARFSEELLTMLARGMHYAGMLRPHNSSTVKDAHLYSSIDMSCPEVDISKERAGVVMRQDHLHLQIDCDDRMAGNATNFSLMNATFSNVLEEISISAYVPNDHTAGIVLQVLNVSMGSANVSTFHSPAFLGPGNELKALALHAMRKGLPLMNDQLSSTPIIFCGGGSSACALVPFAPHPAVSTSPRGKMKPGYVQLIWHCQCGSSDFYESCSGFQCPEMQLKTRLTRPLEVRQLHQLRRSAAESPASKRPTSTGAWVSLFSNQLCNFVSGESILFANVADVGGLQSYPAEEPILGSLQNSRKQGGSPFIRATRVDKCSACGMEGDLACEALPRKEVHCNLFCEDCSARSCALKNVSLGKHKVPKTHLGNHSGYSEVVLATLSTLPILQACAEGPDVPDPDLPDPTNTALWELIVALPMLGLMGLLLCFRGHVRGSCLWASRLRLRVGVSRDRLKEENIFHGSLLLGSALLTACGLVWMKCNPLAGQLNYIEETMDTSNFDWLAANRIVETSRYRGAMIFFICAATLLLVSLLGCLQHVRIRCGTVAPQEGVSTSTGSGWRSLVVFLLTEAGAAVSLLAFCFWQEEFSTSFEKQKHSASDLGFLSGVVASSASAAFCIRVVLSWIGPVMINLSLSNAAVLLAASVRKARAAPMNPSGPSLNSLVLGMLLIQQTTILILAIAYFHSGYASAILLWFLACSN</sequence>
<keyword evidence="1" id="KW-0472">Membrane</keyword>
<keyword evidence="2" id="KW-0732">Signal</keyword>
<evidence type="ECO:0000313" key="4">
    <source>
        <dbReference type="EMBL" id="CAL4792433.1"/>
    </source>
</evidence>
<evidence type="ECO:0000313" key="5">
    <source>
        <dbReference type="Proteomes" id="UP001152797"/>
    </source>
</evidence>
<dbReference type="EMBL" id="CAMXCT030003562">
    <property type="protein sequence ID" value="CAL4792433.1"/>
    <property type="molecule type" value="Genomic_DNA"/>
</dbReference>
<evidence type="ECO:0000256" key="1">
    <source>
        <dbReference type="SAM" id="Phobius"/>
    </source>
</evidence>
<organism evidence="3">
    <name type="scientific">Cladocopium goreaui</name>
    <dbReference type="NCBI Taxonomy" id="2562237"/>
    <lineage>
        <taxon>Eukaryota</taxon>
        <taxon>Sar</taxon>
        <taxon>Alveolata</taxon>
        <taxon>Dinophyceae</taxon>
        <taxon>Suessiales</taxon>
        <taxon>Symbiodiniaceae</taxon>
        <taxon>Cladocopium</taxon>
    </lineage>
</organism>
<feature type="transmembrane region" description="Helical" evidence="1">
    <location>
        <begin position="852"/>
        <end position="874"/>
    </location>
</feature>
<feature type="transmembrane region" description="Helical" evidence="1">
    <location>
        <begin position="1010"/>
        <end position="1032"/>
    </location>
</feature>
<name>A0A9P1D8D4_9DINO</name>
<evidence type="ECO:0000256" key="2">
    <source>
        <dbReference type="SAM" id="SignalP"/>
    </source>
</evidence>
<feature type="transmembrane region" description="Helical" evidence="1">
    <location>
        <begin position="894"/>
        <end position="915"/>
    </location>
</feature>
<feature type="transmembrane region" description="Helical" evidence="1">
    <location>
        <begin position="936"/>
        <end position="957"/>
    </location>
</feature>
<reference evidence="3" key="1">
    <citation type="submission" date="2022-10" db="EMBL/GenBank/DDBJ databases">
        <authorList>
            <person name="Chen Y."/>
            <person name="Dougan E. K."/>
            <person name="Chan C."/>
            <person name="Rhodes N."/>
            <person name="Thang M."/>
        </authorList>
    </citation>
    <scope>NUCLEOTIDE SEQUENCE</scope>
</reference>
<proteinExistence type="predicted"/>
<comment type="caution">
    <text evidence="3">The sequence shown here is derived from an EMBL/GenBank/DDBJ whole genome shotgun (WGS) entry which is preliminary data.</text>
</comment>
<dbReference type="AlphaFoldDB" id="A0A9P1D8D4"/>